<dbReference type="InterPro" id="IPR029062">
    <property type="entry name" value="Class_I_gatase-like"/>
</dbReference>
<gene>
    <name evidence="12" type="primary">GATD1</name>
</gene>
<dbReference type="SUPFAM" id="SSF52317">
    <property type="entry name" value="Class I glutamine amidotransferase-like"/>
    <property type="match status" value="1"/>
</dbReference>
<evidence type="ECO:0000256" key="7">
    <source>
        <dbReference type="ARBA" id="ARBA00039189"/>
    </source>
</evidence>
<dbReference type="RefSeq" id="XP_030741564.2">
    <property type="nucleotide sequence ID" value="XM_030885704.2"/>
</dbReference>
<evidence type="ECO:0000256" key="9">
    <source>
        <dbReference type="ARBA" id="ARBA00044823"/>
    </source>
</evidence>
<dbReference type="InterPro" id="IPR050325">
    <property type="entry name" value="Prot/Nucl_acid_deglycase"/>
</dbReference>
<evidence type="ECO:0000313" key="11">
    <source>
        <dbReference type="Proteomes" id="UP000694863"/>
    </source>
</evidence>
<evidence type="ECO:0000256" key="1">
    <source>
        <dbReference type="ARBA" id="ARBA00004412"/>
    </source>
</evidence>
<keyword evidence="6" id="KW-0967">Endosome</keyword>
<dbReference type="PANTHER" id="PTHR48094">
    <property type="entry name" value="PROTEIN/NUCLEIC ACID DEGLYCASE DJ-1-RELATED"/>
    <property type="match status" value="1"/>
</dbReference>
<evidence type="ECO:0000256" key="10">
    <source>
        <dbReference type="ARBA" id="ARBA00045408"/>
    </source>
</evidence>
<dbReference type="GeneID" id="101638353"/>
<evidence type="ECO:0000313" key="12">
    <source>
        <dbReference type="RefSeq" id="XP_030741564.2"/>
    </source>
</evidence>
<dbReference type="Gene3D" id="3.40.50.880">
    <property type="match status" value="1"/>
</dbReference>
<dbReference type="PANTHER" id="PTHR48094:SF18">
    <property type="entry name" value="GLUTAMINE AMIDOTRANSFERASE-LIKE CLASS 1 DOMAIN-CONTAINING PROTEIN 1"/>
    <property type="match status" value="1"/>
</dbReference>
<accession>A0ABM1VJZ2</accession>
<evidence type="ECO:0000256" key="8">
    <source>
        <dbReference type="ARBA" id="ARBA00042130"/>
    </source>
</evidence>
<dbReference type="Proteomes" id="UP000694863">
    <property type="component" value="Unplaced"/>
</dbReference>
<comment type="similarity">
    <text evidence="3">Belongs to the peptidase C56 family.</text>
</comment>
<evidence type="ECO:0000256" key="4">
    <source>
        <dbReference type="ARBA" id="ARBA00022525"/>
    </source>
</evidence>
<evidence type="ECO:0000256" key="3">
    <source>
        <dbReference type="ARBA" id="ARBA00008542"/>
    </source>
</evidence>
<organism evidence="11 12">
    <name type="scientific">Echinops telfairi</name>
    <name type="common">Lesser hedgehog tenrec</name>
    <dbReference type="NCBI Taxonomy" id="9371"/>
    <lineage>
        <taxon>Eukaryota</taxon>
        <taxon>Metazoa</taxon>
        <taxon>Chordata</taxon>
        <taxon>Craniata</taxon>
        <taxon>Vertebrata</taxon>
        <taxon>Euteleostomi</taxon>
        <taxon>Mammalia</taxon>
        <taxon>Eutheria</taxon>
        <taxon>Afrotheria</taxon>
        <taxon>Tenrecidae</taxon>
        <taxon>Tenrecinae</taxon>
        <taxon>Echinops</taxon>
    </lineage>
</organism>
<protein>
    <recommendedName>
        <fullName evidence="7">Glutamine amidotransferase-like class 1 domain-containing protein 1</fullName>
    </recommendedName>
    <alternativeName>
        <fullName evidence="9">Ferry endosomal RAB5 effector complex subunit 5</fullName>
    </alternativeName>
    <alternativeName>
        <fullName evidence="8">Parkinson disease 7 domain-containing protein 1</fullName>
    </alternativeName>
</protein>
<keyword evidence="5" id="KW-0732">Signal</keyword>
<name>A0ABM1VJZ2_ECHTE</name>
<proteinExistence type="inferred from homology"/>
<evidence type="ECO:0000256" key="6">
    <source>
        <dbReference type="ARBA" id="ARBA00022753"/>
    </source>
</evidence>
<evidence type="ECO:0000256" key="5">
    <source>
        <dbReference type="ARBA" id="ARBA00022729"/>
    </source>
</evidence>
<comment type="subcellular location">
    <subcellularLocation>
        <location evidence="1">Early endosome</location>
    </subcellularLocation>
    <subcellularLocation>
        <location evidence="2">Secreted</location>
    </subcellularLocation>
</comment>
<keyword evidence="11" id="KW-1185">Reference proteome</keyword>
<comment type="function">
    <text evidence="10">Component of the FERRY complex (Five-subunit Endosomal Rab5 and RNA/ribosome intermediary). The FERRY complex directly interacts with mRNAs and RAB5A, and functions as a RAB5A effector involved in the localization and the distribution of specific mRNAs most likely by mediating their endosomal transport. The complex recruits mRNAs and ribosomes to early endosomes through direct mRNA-interaction.</text>
</comment>
<dbReference type="PROSITE" id="PS51257">
    <property type="entry name" value="PROKAR_LIPOPROTEIN"/>
    <property type="match status" value="1"/>
</dbReference>
<evidence type="ECO:0000256" key="2">
    <source>
        <dbReference type="ARBA" id="ARBA00004613"/>
    </source>
</evidence>
<sequence>MVWGVERAGWYPEGPPSPVISHNLQALASCYQPLPLFPGPQGPLEQSSWVGVRVECGALCHGRPCPFTGVSAPSFLHCFSLASAAFNLQVATPGGKAMDFVDMDESSARWVQDFRLRSYASPAKLESIDEPICAVGHGVAALCCATSEDGAWAFQNYSMTGPSVYELIRAPGFARLPLIVEDFAKDAGASFSASEPGAVHVVLDRHLVTGQNANSTVVAVQNLLFLCSSRK</sequence>
<keyword evidence="4" id="KW-0964">Secreted</keyword>
<reference evidence="12" key="1">
    <citation type="submission" date="2025-08" db="UniProtKB">
        <authorList>
            <consortium name="RefSeq"/>
        </authorList>
    </citation>
    <scope>IDENTIFICATION</scope>
</reference>